<keyword evidence="2" id="KW-0560">Oxidoreductase</keyword>
<accession>A0A7R9LRB4</accession>
<dbReference type="Gene3D" id="3.40.50.720">
    <property type="entry name" value="NAD(P)-binding Rossmann-like Domain"/>
    <property type="match status" value="1"/>
</dbReference>
<evidence type="ECO:0000256" key="1">
    <source>
        <dbReference type="ARBA" id="ARBA00006484"/>
    </source>
</evidence>
<reference evidence="4" key="1">
    <citation type="submission" date="2020-11" db="EMBL/GenBank/DDBJ databases">
        <authorList>
            <person name="Tran Van P."/>
        </authorList>
    </citation>
    <scope>NUCLEOTIDE SEQUENCE</scope>
</reference>
<sequence length="193" mass="21545">MSEFTYLEIVGIGSLVFVGLKVTISVLKGFWTTFLGYKLGFGIEWKVGDNVWAVVTGATDGIGLQYAKQMAQKGYNLVIISRNEDKLMATQKSLLNDYKDCKQVKIIAADFSRTDIYDKIAKELNQLEVIDVLVNNVGIVYHIPEYFLKIGSAFNEQYLNVNCVSALKMSEIVLPKMCQNRRGIIINISSAIG</sequence>
<name>A0A7R9LRB4_9ACAR</name>
<protein>
    <submittedName>
        <fullName evidence="4">Uncharacterized protein</fullName>
    </submittedName>
</protein>
<keyword evidence="3" id="KW-1133">Transmembrane helix</keyword>
<dbReference type="GO" id="GO:0016491">
    <property type="term" value="F:oxidoreductase activity"/>
    <property type="evidence" value="ECO:0007669"/>
    <property type="project" value="UniProtKB-KW"/>
</dbReference>
<dbReference type="PRINTS" id="PR00081">
    <property type="entry name" value="GDHRDH"/>
</dbReference>
<dbReference type="GO" id="GO:0005783">
    <property type="term" value="C:endoplasmic reticulum"/>
    <property type="evidence" value="ECO:0007669"/>
    <property type="project" value="TreeGrafter"/>
</dbReference>
<dbReference type="Pfam" id="PF00106">
    <property type="entry name" value="adh_short"/>
    <property type="match status" value="1"/>
</dbReference>
<organism evidence="4">
    <name type="scientific">Medioppia subpectinata</name>
    <dbReference type="NCBI Taxonomy" id="1979941"/>
    <lineage>
        <taxon>Eukaryota</taxon>
        <taxon>Metazoa</taxon>
        <taxon>Ecdysozoa</taxon>
        <taxon>Arthropoda</taxon>
        <taxon>Chelicerata</taxon>
        <taxon>Arachnida</taxon>
        <taxon>Acari</taxon>
        <taxon>Acariformes</taxon>
        <taxon>Sarcoptiformes</taxon>
        <taxon>Oribatida</taxon>
        <taxon>Brachypylina</taxon>
        <taxon>Oppioidea</taxon>
        <taxon>Oppiidae</taxon>
        <taxon>Medioppia</taxon>
    </lineage>
</organism>
<evidence type="ECO:0000313" key="5">
    <source>
        <dbReference type="Proteomes" id="UP000759131"/>
    </source>
</evidence>
<keyword evidence="5" id="KW-1185">Reference proteome</keyword>
<dbReference type="SUPFAM" id="SSF51735">
    <property type="entry name" value="NAD(P)-binding Rossmann-fold domains"/>
    <property type="match status" value="1"/>
</dbReference>
<dbReference type="InterPro" id="IPR036291">
    <property type="entry name" value="NAD(P)-bd_dom_sf"/>
</dbReference>
<evidence type="ECO:0000256" key="3">
    <source>
        <dbReference type="SAM" id="Phobius"/>
    </source>
</evidence>
<dbReference type="AlphaFoldDB" id="A0A7R9LRB4"/>
<proteinExistence type="inferred from homology"/>
<dbReference type="Proteomes" id="UP000759131">
    <property type="component" value="Unassembled WGS sequence"/>
</dbReference>
<dbReference type="InterPro" id="IPR002347">
    <property type="entry name" value="SDR_fam"/>
</dbReference>
<keyword evidence="3" id="KW-0472">Membrane</keyword>
<feature type="transmembrane region" description="Helical" evidence="3">
    <location>
        <begin position="6"/>
        <end position="27"/>
    </location>
</feature>
<dbReference type="PANTHER" id="PTHR43899:SF13">
    <property type="entry name" value="RH59310P"/>
    <property type="match status" value="1"/>
</dbReference>
<dbReference type="EMBL" id="CAJPIZ010035114">
    <property type="protein sequence ID" value="CAG2120725.1"/>
    <property type="molecule type" value="Genomic_DNA"/>
</dbReference>
<dbReference type="InterPro" id="IPR051019">
    <property type="entry name" value="VLCFA-Steroid_DH"/>
</dbReference>
<comment type="similarity">
    <text evidence="1">Belongs to the short-chain dehydrogenases/reductases (SDR) family.</text>
</comment>
<dbReference type="PIRSF" id="PIRSF000126">
    <property type="entry name" value="11-beta-HSD1"/>
    <property type="match status" value="1"/>
</dbReference>
<gene>
    <name evidence="4" type="ORF">OSB1V03_LOCUS20671</name>
</gene>
<dbReference type="EMBL" id="OC889689">
    <property type="protein sequence ID" value="CAD7645772.1"/>
    <property type="molecule type" value="Genomic_DNA"/>
</dbReference>
<dbReference type="OrthoDB" id="6423088at2759"/>
<dbReference type="PANTHER" id="PTHR43899">
    <property type="entry name" value="RH59310P"/>
    <property type="match status" value="1"/>
</dbReference>
<evidence type="ECO:0000256" key="2">
    <source>
        <dbReference type="ARBA" id="ARBA00023002"/>
    </source>
</evidence>
<keyword evidence="3" id="KW-0812">Transmembrane</keyword>
<feature type="non-terminal residue" evidence="4">
    <location>
        <position position="1"/>
    </location>
</feature>
<evidence type="ECO:0000313" key="4">
    <source>
        <dbReference type="EMBL" id="CAD7645772.1"/>
    </source>
</evidence>